<keyword evidence="10 11" id="KW-0275">Fatty acid biosynthesis</keyword>
<dbReference type="OMA" id="CNAWMAY"/>
<name>F0VDJ4_NEOCL</name>
<evidence type="ECO:0000313" key="16">
    <source>
        <dbReference type="Proteomes" id="UP000007494"/>
    </source>
</evidence>
<feature type="transmembrane region" description="Helical" evidence="13">
    <location>
        <begin position="504"/>
        <end position="525"/>
    </location>
</feature>
<keyword evidence="5" id="KW-0276">Fatty acid metabolism</keyword>
<dbReference type="eggNOG" id="KOG1600">
    <property type="taxonomic scope" value="Eukaryota"/>
</dbReference>
<dbReference type="RefSeq" id="XP_003881820.1">
    <property type="nucleotide sequence ID" value="XM_003881771.1"/>
</dbReference>
<protein>
    <submittedName>
        <fullName evidence="15">Putative fatty acyl-CoA desaturase</fullName>
    </submittedName>
</protein>
<feature type="transmembrane region" description="Helical" evidence="13">
    <location>
        <begin position="727"/>
        <end position="746"/>
    </location>
</feature>
<accession>F0VDJ4</accession>
<gene>
    <name evidence="15" type="ORF">NCLIV_015790</name>
</gene>
<dbReference type="PRINTS" id="PR00075">
    <property type="entry name" value="FACDDSATRASE"/>
</dbReference>
<reference evidence="16" key="1">
    <citation type="journal article" date="2012" name="PLoS Pathog.">
        <title>Comparative genomics of the apicomplexan parasites Toxoplasma gondii and Neospora caninum: Coccidia differing in host range and transmission strategy.</title>
        <authorList>
            <person name="Reid A.J."/>
            <person name="Vermont S.J."/>
            <person name="Cotton J.A."/>
            <person name="Harris D."/>
            <person name="Hill-Cawthorne G.A."/>
            <person name="Konen-Waisman S."/>
            <person name="Latham S.M."/>
            <person name="Mourier T."/>
            <person name="Norton R."/>
            <person name="Quail M.A."/>
            <person name="Sanders M."/>
            <person name="Shanmugam D."/>
            <person name="Sohal A."/>
            <person name="Wasmuth J.D."/>
            <person name="Brunk B."/>
            <person name="Grigg M.E."/>
            <person name="Howard J.C."/>
            <person name="Parkinson J."/>
            <person name="Roos D.S."/>
            <person name="Trees A.J."/>
            <person name="Berriman M."/>
            <person name="Pain A."/>
            <person name="Wastling J.M."/>
        </authorList>
    </citation>
    <scope>NUCLEOTIDE SEQUENCE [LARGE SCALE GENOMIC DNA]</scope>
    <source>
        <strain evidence="16">Liverpool</strain>
    </source>
</reference>
<dbReference type="PANTHER" id="PTHR11351:SF31">
    <property type="entry name" value="DESATURASE 1, ISOFORM A-RELATED"/>
    <property type="match status" value="1"/>
</dbReference>
<evidence type="ECO:0000256" key="11">
    <source>
        <dbReference type="RuleBase" id="RU000581"/>
    </source>
</evidence>
<comment type="subcellular location">
    <subcellularLocation>
        <location evidence="1">Membrane</location>
        <topology evidence="1">Multi-pass membrane protein</topology>
    </subcellularLocation>
</comment>
<dbReference type="Proteomes" id="UP000007494">
    <property type="component" value="Chromosome VI"/>
</dbReference>
<evidence type="ECO:0000256" key="13">
    <source>
        <dbReference type="SAM" id="Phobius"/>
    </source>
</evidence>
<sequence>METGQFRDLGRLLEDESSRGVGTPHGFVPPDSASRHGDPHRVDAQDLTTFAPVNADCLGEDIARPDENEVPERAAERPETVDPVESPLPGAPIPNVYAAKTISGGVAHDDMLGHRRQNVLNDEQVATTRGLFKELDVEAKGLLDPNQIGTLLNTLGYQLSEEELQQAMDDYDVEYEDGLNEDNLVQLVEEVEASTVQKRKLFEAFALMDVDSSGIIDIARLQALLCGTEGGGAEDVPDPLSEAEFAYFMLEARAMKDGRFDYRRFVNDLLFSKAPIEPVGGKKKGKGKRKKKRPEWNLNLSPCVFARLAGGAVARPPDTAPAEQHTLFTEAAALWVRGVLLRILNGHPEQTAWLNLAYWESPQRSTQVAAFCSRYLWAGAVVYMATWVLVSLLFKSTKPAKHDQQRRAAEDKCGERRSPPRPPSAVLMVWNAIVGFVAFLAIAALVEDDSSMFLSPLFRLPTSYRPVARAVVSLVAPVTFTFFFADTLLCLVLEGAGRTTFTHFVGHLYLPLFLNFCVGTGLPAVHTLALLHLAGVAFGRTLDVASTAAFFASLSLSRREESLSAPKGGSGSGEGRAEDPSHTQKDETKHASEETGGPKTGDASSADLKTLDSDAEGGFGRATLIRCHRLLEVVQPWVTAAVCLCALYDPTTSLLPGAASMWTACKWGVGMEILLSYYSLSVYLSHYHQELRAFMFAFLMYFHVFAFVGILLLLSHPSAWRLFFEVTGFYMVGGLGITCGAHRLWAHRAYKAALPWRIAMLILNSFANQGSIYHWSRDHRVHHKNSDSVGDPYNATKGFFYCHMGWLLYKKPAEVSIAGRDIDCSDLLEDPCVLLQKKLDPWWNQFFCFVLPGLYGYYVYNSFWLGFFAHGALRWCMTLHATWTVNSVAHFWGDRPYAPQTRPSESIFTAFVAVGEGWHNWHHMYPYDYAAAEGGVFENYNPSKLVIDTGALFGLVWNRRRATTAWQRAREKRDELMRQEEEKLLQRSGADKQIIYMESIKQMFPARVYRVHTFANLAVLLRDVLLVAGLSFVAYRFLGVAALLELLAAPSPSPLLRAAQFTLLVGLSVAFAAATGTLWFALFVHATEAANGKFSSSPLLNHAVAACIQAALLVPYKPRRAGEPFEAPAIRQVRKQDEICRKEGKHALPAPVPALSPLTFRPCLFDSCFRFAHLAGANCWQTSFFTCIGVFAALAWLAGSQGYLSEVLIFYVGPYLVCNAWMAYYYGLLEGGGPHDVTNEENNVNFKIAAPSALRWMRDVSDERRRTRKAHRGGLLWKWIDHLHHELPKKHLIQALTYDVSRQGLGEASRILRQRLATAPEFSTESDAELETEATRASGLEEEILLAQGDEGQLKSGDAKRKTSVLAPNEELKRREAAAALRACGC</sequence>
<feature type="transmembrane region" description="Helical" evidence="13">
    <location>
        <begin position="375"/>
        <end position="394"/>
    </location>
</feature>
<keyword evidence="16" id="KW-1185">Reference proteome</keyword>
<feature type="compositionally biased region" description="Basic and acidic residues" evidence="12">
    <location>
        <begin position="403"/>
        <end position="418"/>
    </location>
</feature>
<dbReference type="GeneID" id="13444338"/>
<feature type="compositionally biased region" description="Basic and acidic residues" evidence="12">
    <location>
        <begin position="575"/>
        <end position="593"/>
    </location>
</feature>
<dbReference type="GO" id="GO:0005506">
    <property type="term" value="F:iron ion binding"/>
    <property type="evidence" value="ECO:0007669"/>
    <property type="project" value="TreeGrafter"/>
</dbReference>
<feature type="transmembrane region" description="Helical" evidence="13">
    <location>
        <begin position="1061"/>
        <end position="1087"/>
    </location>
</feature>
<dbReference type="SUPFAM" id="SSF47473">
    <property type="entry name" value="EF-hand"/>
    <property type="match status" value="1"/>
</dbReference>
<dbReference type="OrthoDB" id="1533126at2759"/>
<feature type="domain" description="EF-hand" evidence="14">
    <location>
        <begin position="196"/>
        <end position="231"/>
    </location>
</feature>
<organism evidence="15 16">
    <name type="scientific">Neospora caninum (strain Liverpool)</name>
    <dbReference type="NCBI Taxonomy" id="572307"/>
    <lineage>
        <taxon>Eukaryota</taxon>
        <taxon>Sar</taxon>
        <taxon>Alveolata</taxon>
        <taxon>Apicomplexa</taxon>
        <taxon>Conoidasida</taxon>
        <taxon>Coccidia</taxon>
        <taxon>Eucoccidiorida</taxon>
        <taxon>Eimeriorina</taxon>
        <taxon>Sarcocystidae</taxon>
        <taxon>Neospora</taxon>
    </lineage>
</organism>
<keyword evidence="6 13" id="KW-1133">Transmembrane helix</keyword>
<dbReference type="VEuPathDB" id="ToxoDB:NCLIV_015790"/>
<evidence type="ECO:0000313" key="15">
    <source>
        <dbReference type="EMBL" id="CBZ51787.1"/>
    </source>
</evidence>
<evidence type="ECO:0000256" key="9">
    <source>
        <dbReference type="ARBA" id="ARBA00023136"/>
    </source>
</evidence>
<keyword evidence="8" id="KW-0443">Lipid metabolism</keyword>
<keyword evidence="3 11" id="KW-0444">Lipid biosynthesis</keyword>
<proteinExistence type="inferred from homology"/>
<feature type="compositionally biased region" description="Basic and acidic residues" evidence="12">
    <location>
        <begin position="61"/>
        <end position="80"/>
    </location>
</feature>
<feature type="compositionally biased region" description="Basic and acidic residues" evidence="12">
    <location>
        <begin position="8"/>
        <end position="18"/>
    </location>
</feature>
<feature type="region of interest" description="Disordered" evidence="12">
    <location>
        <begin position="403"/>
        <end position="422"/>
    </location>
</feature>
<evidence type="ECO:0000256" key="4">
    <source>
        <dbReference type="ARBA" id="ARBA00022692"/>
    </source>
</evidence>
<dbReference type="GO" id="GO:0006636">
    <property type="term" value="P:unsaturated fatty acid biosynthetic process"/>
    <property type="evidence" value="ECO:0007669"/>
    <property type="project" value="TreeGrafter"/>
</dbReference>
<evidence type="ECO:0000256" key="10">
    <source>
        <dbReference type="ARBA" id="ARBA00023160"/>
    </source>
</evidence>
<feature type="transmembrane region" description="Helical" evidence="13">
    <location>
        <begin position="425"/>
        <end position="446"/>
    </location>
</feature>
<evidence type="ECO:0000256" key="1">
    <source>
        <dbReference type="ARBA" id="ARBA00004141"/>
    </source>
</evidence>
<evidence type="ECO:0000256" key="6">
    <source>
        <dbReference type="ARBA" id="ARBA00022989"/>
    </source>
</evidence>
<dbReference type="PANTHER" id="PTHR11351">
    <property type="entry name" value="ACYL-COA DESATURASE"/>
    <property type="match status" value="1"/>
</dbReference>
<feature type="region of interest" description="Disordered" evidence="12">
    <location>
        <begin position="61"/>
        <end position="92"/>
    </location>
</feature>
<dbReference type="InterPro" id="IPR011992">
    <property type="entry name" value="EF-hand-dom_pair"/>
</dbReference>
<comment type="similarity">
    <text evidence="2 11">Belongs to the fatty acid desaturase type 1 family.</text>
</comment>
<evidence type="ECO:0000256" key="2">
    <source>
        <dbReference type="ARBA" id="ARBA00009295"/>
    </source>
</evidence>
<evidence type="ECO:0000256" key="5">
    <source>
        <dbReference type="ARBA" id="ARBA00022832"/>
    </source>
</evidence>
<comment type="cofactor">
    <cofactor evidence="11">
        <name>Fe(2+)</name>
        <dbReference type="ChEBI" id="CHEBI:29033"/>
    </cofactor>
</comment>
<evidence type="ECO:0000256" key="3">
    <source>
        <dbReference type="ARBA" id="ARBA00022516"/>
    </source>
</evidence>
<dbReference type="EMBL" id="FR823387">
    <property type="protein sequence ID" value="CBZ51787.1"/>
    <property type="molecule type" value="Genomic_DNA"/>
</dbReference>
<dbReference type="CDD" id="cd03505">
    <property type="entry name" value="Delta9-FADS-like"/>
    <property type="match status" value="1"/>
</dbReference>
<dbReference type="InParanoid" id="F0VDJ4"/>
<feature type="transmembrane region" description="Helical" evidence="13">
    <location>
        <begin position="1179"/>
        <end position="1197"/>
    </location>
</feature>
<dbReference type="InterPro" id="IPR015876">
    <property type="entry name" value="Acyl-CoA_DS"/>
</dbReference>
<dbReference type="Gene3D" id="1.10.238.10">
    <property type="entry name" value="EF-hand"/>
    <property type="match status" value="1"/>
</dbReference>
<comment type="domain">
    <text evidence="11">The histidine box domains are involved in binding the catalytic metal ions.</text>
</comment>
<feature type="transmembrane region" description="Helical" evidence="13">
    <location>
        <begin position="466"/>
        <end position="492"/>
    </location>
</feature>
<dbReference type="PROSITE" id="PS50222">
    <property type="entry name" value="EF_HAND_2"/>
    <property type="match status" value="1"/>
</dbReference>
<feature type="transmembrane region" description="Helical" evidence="13">
    <location>
        <begin position="1024"/>
        <end position="1049"/>
    </location>
</feature>
<keyword evidence="7 11" id="KW-0560">Oxidoreductase</keyword>
<dbReference type="GO" id="GO:0004768">
    <property type="term" value="F:stearoyl-CoA 9-desaturase activity"/>
    <property type="evidence" value="ECO:0007669"/>
    <property type="project" value="TreeGrafter"/>
</dbReference>
<feature type="transmembrane region" description="Helical" evidence="13">
    <location>
        <begin position="1203"/>
        <end position="1226"/>
    </location>
</feature>
<feature type="region of interest" description="Disordered" evidence="12">
    <location>
        <begin position="562"/>
        <end position="607"/>
    </location>
</feature>
<keyword evidence="9 13" id="KW-0472">Membrane</keyword>
<feature type="region of interest" description="Disordered" evidence="12">
    <location>
        <begin position="1"/>
        <end position="41"/>
    </location>
</feature>
<evidence type="ECO:0000256" key="12">
    <source>
        <dbReference type="SAM" id="MobiDB-lite"/>
    </source>
</evidence>
<dbReference type="GO" id="GO:0005509">
    <property type="term" value="F:calcium ion binding"/>
    <property type="evidence" value="ECO:0007669"/>
    <property type="project" value="InterPro"/>
</dbReference>
<dbReference type="GO" id="GO:0005789">
    <property type="term" value="C:endoplasmic reticulum membrane"/>
    <property type="evidence" value="ECO:0007669"/>
    <property type="project" value="TreeGrafter"/>
</dbReference>
<keyword evidence="4 11" id="KW-0812">Transmembrane</keyword>
<feature type="transmembrane region" description="Helical" evidence="13">
    <location>
        <begin position="693"/>
        <end position="715"/>
    </location>
</feature>
<evidence type="ECO:0000256" key="8">
    <source>
        <dbReference type="ARBA" id="ARBA00023098"/>
    </source>
</evidence>
<evidence type="ECO:0000256" key="7">
    <source>
        <dbReference type="ARBA" id="ARBA00023002"/>
    </source>
</evidence>
<evidence type="ECO:0000259" key="14">
    <source>
        <dbReference type="PROSITE" id="PS50222"/>
    </source>
</evidence>
<feature type="transmembrane region" description="Helical" evidence="13">
    <location>
        <begin position="842"/>
        <end position="860"/>
    </location>
</feature>
<dbReference type="InterPro" id="IPR002048">
    <property type="entry name" value="EF_hand_dom"/>
</dbReference>
<dbReference type="eggNOG" id="KOG0027">
    <property type="taxonomic scope" value="Eukaryota"/>
</dbReference>